<feature type="non-terminal residue" evidence="1">
    <location>
        <position position="1"/>
    </location>
</feature>
<reference evidence="1" key="2">
    <citation type="submission" date="2020-11" db="EMBL/GenBank/DDBJ databases">
        <authorList>
            <person name="McCartney M.A."/>
            <person name="Auch B."/>
            <person name="Kono T."/>
            <person name="Mallez S."/>
            <person name="Becker A."/>
            <person name="Gohl D.M."/>
            <person name="Silverstein K.A.T."/>
            <person name="Koren S."/>
            <person name="Bechman K.B."/>
            <person name="Herman A."/>
            <person name="Abrahante J.E."/>
            <person name="Garbe J."/>
        </authorList>
    </citation>
    <scope>NUCLEOTIDE SEQUENCE</scope>
    <source>
        <strain evidence="1">Duluth1</strain>
        <tissue evidence="1">Whole animal</tissue>
    </source>
</reference>
<proteinExistence type="predicted"/>
<sequence>VTFALLTLWRPHLFPIFMKFGQKIGLNDILDDVARIPLPIRFLYPEQDDRNHRHQPLTANLRRFDIPRHL</sequence>
<keyword evidence="2" id="KW-1185">Reference proteome</keyword>
<comment type="caution">
    <text evidence="1">The sequence shown here is derived from an EMBL/GenBank/DDBJ whole genome shotgun (WGS) entry which is preliminary data.</text>
</comment>
<protein>
    <submittedName>
        <fullName evidence="1">Uncharacterized protein</fullName>
    </submittedName>
</protein>
<dbReference type="AlphaFoldDB" id="A0A9D4R5I8"/>
<gene>
    <name evidence="1" type="ORF">DPMN_097220</name>
</gene>
<dbReference type="EMBL" id="JAIWYP010000003">
    <property type="protein sequence ID" value="KAH3854672.1"/>
    <property type="molecule type" value="Genomic_DNA"/>
</dbReference>
<accession>A0A9D4R5I8</accession>
<evidence type="ECO:0000313" key="2">
    <source>
        <dbReference type="Proteomes" id="UP000828390"/>
    </source>
</evidence>
<reference evidence="1" key="1">
    <citation type="journal article" date="2019" name="bioRxiv">
        <title>The Genome of the Zebra Mussel, Dreissena polymorpha: A Resource for Invasive Species Research.</title>
        <authorList>
            <person name="McCartney M.A."/>
            <person name="Auch B."/>
            <person name="Kono T."/>
            <person name="Mallez S."/>
            <person name="Zhang Y."/>
            <person name="Obille A."/>
            <person name="Becker A."/>
            <person name="Abrahante J.E."/>
            <person name="Garbe J."/>
            <person name="Badalamenti J.P."/>
            <person name="Herman A."/>
            <person name="Mangelson H."/>
            <person name="Liachko I."/>
            <person name="Sullivan S."/>
            <person name="Sone E.D."/>
            <person name="Koren S."/>
            <person name="Silverstein K.A.T."/>
            <person name="Beckman K.B."/>
            <person name="Gohl D.M."/>
        </authorList>
    </citation>
    <scope>NUCLEOTIDE SEQUENCE</scope>
    <source>
        <strain evidence="1">Duluth1</strain>
        <tissue evidence="1">Whole animal</tissue>
    </source>
</reference>
<organism evidence="1 2">
    <name type="scientific">Dreissena polymorpha</name>
    <name type="common">Zebra mussel</name>
    <name type="synonym">Mytilus polymorpha</name>
    <dbReference type="NCBI Taxonomy" id="45954"/>
    <lineage>
        <taxon>Eukaryota</taxon>
        <taxon>Metazoa</taxon>
        <taxon>Spiralia</taxon>
        <taxon>Lophotrochozoa</taxon>
        <taxon>Mollusca</taxon>
        <taxon>Bivalvia</taxon>
        <taxon>Autobranchia</taxon>
        <taxon>Heteroconchia</taxon>
        <taxon>Euheterodonta</taxon>
        <taxon>Imparidentia</taxon>
        <taxon>Neoheterodontei</taxon>
        <taxon>Myida</taxon>
        <taxon>Dreissenoidea</taxon>
        <taxon>Dreissenidae</taxon>
        <taxon>Dreissena</taxon>
    </lineage>
</organism>
<name>A0A9D4R5I8_DREPO</name>
<dbReference type="Proteomes" id="UP000828390">
    <property type="component" value="Unassembled WGS sequence"/>
</dbReference>
<evidence type="ECO:0000313" key="1">
    <source>
        <dbReference type="EMBL" id="KAH3854672.1"/>
    </source>
</evidence>